<dbReference type="PANTHER" id="PTHR43245:SF13">
    <property type="entry name" value="UDP-D-APIOSE_UDP-D-XYLOSE SYNTHASE 2"/>
    <property type="match status" value="1"/>
</dbReference>
<gene>
    <name evidence="2" type="ORF">SAMN02745194_03982</name>
</gene>
<proteinExistence type="predicted"/>
<dbReference type="SUPFAM" id="SSF51735">
    <property type="entry name" value="NAD(P)-binding Rossmann-fold domains"/>
    <property type="match status" value="1"/>
</dbReference>
<dbReference type="RefSeq" id="WP_073137976.1">
    <property type="nucleotide sequence ID" value="NZ_FQZF01000028.1"/>
</dbReference>
<dbReference type="InterPro" id="IPR036291">
    <property type="entry name" value="NAD(P)-bd_dom_sf"/>
</dbReference>
<organism evidence="2 3">
    <name type="scientific">Muricoccus roseus</name>
    <dbReference type="NCBI Taxonomy" id="198092"/>
    <lineage>
        <taxon>Bacteria</taxon>
        <taxon>Pseudomonadati</taxon>
        <taxon>Pseudomonadota</taxon>
        <taxon>Alphaproteobacteria</taxon>
        <taxon>Acetobacterales</taxon>
        <taxon>Roseomonadaceae</taxon>
        <taxon>Muricoccus</taxon>
    </lineage>
</organism>
<feature type="domain" description="NAD-dependent epimerase/dehydratase" evidence="1">
    <location>
        <begin position="15"/>
        <end position="244"/>
    </location>
</feature>
<dbReference type="Gene3D" id="3.90.25.10">
    <property type="entry name" value="UDP-galactose 4-epimerase, domain 1"/>
    <property type="match status" value="1"/>
</dbReference>
<sequence>MERDLVGRLAGAECLVLGAGGFIGANLCPALARAGAVVHGFGRAPAHPEALPPMPWTDAEFQDRAALAEALGGKDVVFHLLGGSIPDLAERDPAEDLRGNAAASVELLELCRAAGVKRMVFISSGGTVYGMPRRLPIPEDHPTDPISAYGIHKLLVEKHLGLQARRNGLQAVVLRAANPYGPYQNPHRGQGVIAALMARRLSGQPVEIWGDGRVVRDFLHVDDMVDAMLRAAVYAGPHRVMNLGSGIGRSILEVVAAVDQVLGLEGADLVFRPGRAVDVPVNVLDVSLIRRELGWTPRTGWLEGLRGTADWLRQSGVLGAGRQDERARALRGCA</sequence>
<evidence type="ECO:0000313" key="2">
    <source>
        <dbReference type="EMBL" id="SHK01844.1"/>
    </source>
</evidence>
<reference evidence="2 3" key="1">
    <citation type="submission" date="2016-11" db="EMBL/GenBank/DDBJ databases">
        <authorList>
            <person name="Jaros S."/>
            <person name="Januszkiewicz K."/>
            <person name="Wedrychowicz H."/>
        </authorList>
    </citation>
    <scope>NUCLEOTIDE SEQUENCE [LARGE SCALE GENOMIC DNA]</scope>
    <source>
        <strain evidence="2 3">DSM 14916</strain>
    </source>
</reference>
<dbReference type="PANTHER" id="PTHR43245">
    <property type="entry name" value="BIFUNCTIONAL POLYMYXIN RESISTANCE PROTEIN ARNA"/>
    <property type="match status" value="1"/>
</dbReference>
<evidence type="ECO:0000313" key="3">
    <source>
        <dbReference type="Proteomes" id="UP000184387"/>
    </source>
</evidence>
<dbReference type="OrthoDB" id="9801785at2"/>
<dbReference type="PRINTS" id="PR01713">
    <property type="entry name" value="NUCEPIMERASE"/>
</dbReference>
<dbReference type="EMBL" id="FQZF01000028">
    <property type="protein sequence ID" value="SHK01844.1"/>
    <property type="molecule type" value="Genomic_DNA"/>
</dbReference>
<keyword evidence="3" id="KW-1185">Reference proteome</keyword>
<dbReference type="STRING" id="198092.SAMN02745194_03982"/>
<protein>
    <submittedName>
        <fullName evidence="2">UDP-glucose 4-epimerase</fullName>
    </submittedName>
</protein>
<evidence type="ECO:0000259" key="1">
    <source>
        <dbReference type="Pfam" id="PF01370"/>
    </source>
</evidence>
<dbReference type="AlphaFoldDB" id="A0A1M6P1Q5"/>
<dbReference type="Gene3D" id="3.40.50.720">
    <property type="entry name" value="NAD(P)-binding Rossmann-like Domain"/>
    <property type="match status" value="1"/>
</dbReference>
<accession>A0A1M6P1Q5</accession>
<dbReference type="Pfam" id="PF01370">
    <property type="entry name" value="Epimerase"/>
    <property type="match status" value="1"/>
</dbReference>
<dbReference type="InterPro" id="IPR050177">
    <property type="entry name" value="Lipid_A_modif_metabolic_enz"/>
</dbReference>
<name>A0A1M6P1Q5_9PROT</name>
<dbReference type="InterPro" id="IPR001509">
    <property type="entry name" value="Epimerase_deHydtase"/>
</dbReference>
<dbReference type="Proteomes" id="UP000184387">
    <property type="component" value="Unassembled WGS sequence"/>
</dbReference>